<dbReference type="SUPFAM" id="SSF52540">
    <property type="entry name" value="P-loop containing nucleoside triphosphate hydrolases"/>
    <property type="match status" value="1"/>
</dbReference>
<accession>A0A1G8L8F0</accession>
<dbReference type="AlphaFoldDB" id="A0A1G8L8F0"/>
<keyword evidence="5 9" id="KW-0067">ATP-binding</keyword>
<dbReference type="SMART" id="SM00382">
    <property type="entry name" value="AAA"/>
    <property type="match status" value="1"/>
</dbReference>
<dbReference type="Gene3D" id="3.40.50.300">
    <property type="entry name" value="P-loop containing nucleotide triphosphate hydrolases"/>
    <property type="match status" value="1"/>
</dbReference>
<keyword evidence="1" id="KW-0813">Transport</keyword>
<dbReference type="RefSeq" id="WP_089845739.1">
    <property type="nucleotide sequence ID" value="NZ_FNEJ01000006.1"/>
</dbReference>
<dbReference type="InterPro" id="IPR017871">
    <property type="entry name" value="ABC_transporter-like_CS"/>
</dbReference>
<protein>
    <submittedName>
        <fullName evidence="9">Thiamine transport system ATP-binding protein</fullName>
    </submittedName>
</protein>
<reference evidence="9 10" key="1">
    <citation type="submission" date="2016-10" db="EMBL/GenBank/DDBJ databases">
        <authorList>
            <person name="de Groot N.N."/>
        </authorList>
    </citation>
    <scope>NUCLEOTIDE SEQUENCE [LARGE SCALE GENOMIC DNA]</scope>
    <source>
        <strain evidence="9 10">DSM 26424</strain>
    </source>
</reference>
<dbReference type="InterPro" id="IPR027417">
    <property type="entry name" value="P-loop_NTPase"/>
</dbReference>
<proteinExistence type="predicted"/>
<evidence type="ECO:0000256" key="2">
    <source>
        <dbReference type="ARBA" id="ARBA00022475"/>
    </source>
</evidence>
<dbReference type="GO" id="GO:0005524">
    <property type="term" value="F:ATP binding"/>
    <property type="evidence" value="ECO:0007669"/>
    <property type="project" value="UniProtKB-KW"/>
</dbReference>
<dbReference type="STRING" id="555512.SAMN04487993_100625"/>
<keyword evidence="10" id="KW-1185">Reference proteome</keyword>
<evidence type="ECO:0000256" key="1">
    <source>
        <dbReference type="ARBA" id="ARBA00022448"/>
    </source>
</evidence>
<dbReference type="OrthoDB" id="9802264at2"/>
<keyword evidence="6" id="KW-1278">Translocase</keyword>
<dbReference type="PROSITE" id="PS50893">
    <property type="entry name" value="ABC_TRANSPORTER_2"/>
    <property type="match status" value="1"/>
</dbReference>
<sequence length="237" mass="25161">MLTLEGLSFTEADFTLQADLALDPGARVAVVGPSGAGKSTLLDLIAGFRTPQAGRVLWQGQDITAAPPDRRPVALLFQENNLFPHLDLMRNLGLALRPDGRRLRGPERERVLAALARVGLEGMEARRPGALSGGQQSRAALARVLLQARPILALDEPFAALGPALKAQMLDLLREVAEDLGALVLLVSHDPEDARRFAQATVLVAEGRAHPPVATEALFADPPPALRAYLGTGSGTE</sequence>
<dbReference type="PANTHER" id="PTHR42781">
    <property type="entry name" value="SPERMIDINE/PUTRESCINE IMPORT ATP-BINDING PROTEIN POTA"/>
    <property type="match status" value="1"/>
</dbReference>
<dbReference type="EMBL" id="FNEJ01000006">
    <property type="protein sequence ID" value="SDI51975.1"/>
    <property type="molecule type" value="Genomic_DNA"/>
</dbReference>
<gene>
    <name evidence="9" type="ORF">SAMN04487993_100625</name>
</gene>
<evidence type="ECO:0000256" key="6">
    <source>
        <dbReference type="ARBA" id="ARBA00022967"/>
    </source>
</evidence>
<evidence type="ECO:0000256" key="7">
    <source>
        <dbReference type="ARBA" id="ARBA00023136"/>
    </source>
</evidence>
<dbReference type="Pfam" id="PF00005">
    <property type="entry name" value="ABC_tran"/>
    <property type="match status" value="1"/>
</dbReference>
<keyword evidence="7" id="KW-0472">Membrane</keyword>
<dbReference type="GO" id="GO:0016887">
    <property type="term" value="F:ATP hydrolysis activity"/>
    <property type="evidence" value="ECO:0007669"/>
    <property type="project" value="InterPro"/>
</dbReference>
<dbReference type="PROSITE" id="PS00211">
    <property type="entry name" value="ABC_TRANSPORTER_1"/>
    <property type="match status" value="1"/>
</dbReference>
<dbReference type="InterPro" id="IPR003439">
    <property type="entry name" value="ABC_transporter-like_ATP-bd"/>
</dbReference>
<dbReference type="InterPro" id="IPR003593">
    <property type="entry name" value="AAA+_ATPase"/>
</dbReference>
<keyword evidence="3" id="KW-0997">Cell inner membrane</keyword>
<evidence type="ECO:0000256" key="4">
    <source>
        <dbReference type="ARBA" id="ARBA00022741"/>
    </source>
</evidence>
<evidence type="ECO:0000256" key="3">
    <source>
        <dbReference type="ARBA" id="ARBA00022519"/>
    </source>
</evidence>
<evidence type="ECO:0000259" key="8">
    <source>
        <dbReference type="PROSITE" id="PS50893"/>
    </source>
</evidence>
<evidence type="ECO:0000256" key="5">
    <source>
        <dbReference type="ARBA" id="ARBA00022840"/>
    </source>
</evidence>
<dbReference type="Proteomes" id="UP000199093">
    <property type="component" value="Unassembled WGS sequence"/>
</dbReference>
<name>A0A1G8L8F0_9RHOB</name>
<evidence type="ECO:0000313" key="9">
    <source>
        <dbReference type="EMBL" id="SDI51975.1"/>
    </source>
</evidence>
<organism evidence="9 10">
    <name type="scientific">Salipiger marinus</name>
    <dbReference type="NCBI Taxonomy" id="555512"/>
    <lineage>
        <taxon>Bacteria</taxon>
        <taxon>Pseudomonadati</taxon>
        <taxon>Pseudomonadota</taxon>
        <taxon>Alphaproteobacteria</taxon>
        <taxon>Rhodobacterales</taxon>
        <taxon>Roseobacteraceae</taxon>
        <taxon>Salipiger</taxon>
    </lineage>
</organism>
<keyword evidence="4" id="KW-0547">Nucleotide-binding</keyword>
<keyword evidence="2" id="KW-1003">Cell membrane</keyword>
<dbReference type="PANTHER" id="PTHR42781:SF1">
    <property type="entry name" value="THIAMINE IMPORT ATP-BINDING PROTEIN THIQ"/>
    <property type="match status" value="1"/>
</dbReference>
<dbReference type="InterPro" id="IPR050093">
    <property type="entry name" value="ABC_SmlMolc_Importer"/>
</dbReference>
<evidence type="ECO:0000313" key="10">
    <source>
        <dbReference type="Proteomes" id="UP000199093"/>
    </source>
</evidence>
<feature type="domain" description="ABC transporter" evidence="8">
    <location>
        <begin position="2"/>
        <end position="231"/>
    </location>
</feature>